<dbReference type="RefSeq" id="WP_189944057.1">
    <property type="nucleotide sequence ID" value="NZ_BMSX01000041.1"/>
</dbReference>
<proteinExistence type="predicted"/>
<evidence type="ECO:0000313" key="1">
    <source>
        <dbReference type="EMBL" id="GGR61254.1"/>
    </source>
</evidence>
<keyword evidence="2" id="KW-1185">Reference proteome</keyword>
<dbReference type="Proteomes" id="UP000658320">
    <property type="component" value="Unassembled WGS sequence"/>
</dbReference>
<reference evidence="1" key="2">
    <citation type="submission" date="2020-09" db="EMBL/GenBank/DDBJ databases">
        <authorList>
            <person name="Sun Q."/>
            <person name="Ohkuma M."/>
        </authorList>
    </citation>
    <scope>NUCLEOTIDE SEQUENCE</scope>
    <source>
        <strain evidence="1">JCM 4346</strain>
    </source>
</reference>
<protein>
    <submittedName>
        <fullName evidence="1">Uncharacterized protein</fullName>
    </submittedName>
</protein>
<reference evidence="1" key="1">
    <citation type="journal article" date="2014" name="Int. J. Syst. Evol. Microbiol.">
        <title>Complete genome sequence of Corynebacterium casei LMG S-19264T (=DSM 44701T), isolated from a smear-ripened cheese.</title>
        <authorList>
            <consortium name="US DOE Joint Genome Institute (JGI-PGF)"/>
            <person name="Walter F."/>
            <person name="Albersmeier A."/>
            <person name="Kalinowski J."/>
            <person name="Ruckert C."/>
        </authorList>
    </citation>
    <scope>NUCLEOTIDE SEQUENCE</scope>
    <source>
        <strain evidence="1">JCM 4346</strain>
    </source>
</reference>
<name>A0A918L068_9ACTN</name>
<sequence length="227" mass="25249">MPDLHGWITQQIDEIEQLAKLIAPGGYAPDEWRTEPSRSGRWARLVAYSRLNNEPPEAAAPDSDQPVALVQTGRNEHLLIAMHDPAAVLRRCEADRRILARHRLNPDAYWANAAMCAGCGTYGEFDDPETDNLNDCPELLDLAHAHGLTDEILATLDRPKEGERPEPTGQSLVPDALYQAMAENMIRHFLGTRTVEPSPREKAIRILEPELKKIPGYVPITEEPGPA</sequence>
<evidence type="ECO:0000313" key="2">
    <source>
        <dbReference type="Proteomes" id="UP000658320"/>
    </source>
</evidence>
<organism evidence="1 2">
    <name type="scientific">Streptomyces aurantiogriseus</name>
    <dbReference type="NCBI Taxonomy" id="66870"/>
    <lineage>
        <taxon>Bacteria</taxon>
        <taxon>Bacillati</taxon>
        <taxon>Actinomycetota</taxon>
        <taxon>Actinomycetes</taxon>
        <taxon>Kitasatosporales</taxon>
        <taxon>Streptomycetaceae</taxon>
        <taxon>Streptomyces</taxon>
    </lineage>
</organism>
<gene>
    <name evidence="1" type="ORF">GCM10010251_92510</name>
</gene>
<dbReference type="AlphaFoldDB" id="A0A918L068"/>
<dbReference type="EMBL" id="BMSX01000041">
    <property type="protein sequence ID" value="GGR61254.1"/>
    <property type="molecule type" value="Genomic_DNA"/>
</dbReference>
<dbReference type="Pfam" id="PF19730">
    <property type="entry name" value="DUF6221"/>
    <property type="match status" value="1"/>
</dbReference>
<comment type="caution">
    <text evidence="1">The sequence shown here is derived from an EMBL/GenBank/DDBJ whole genome shotgun (WGS) entry which is preliminary data.</text>
</comment>
<dbReference type="InterPro" id="IPR046193">
    <property type="entry name" value="DUF6221"/>
</dbReference>
<accession>A0A918L068</accession>